<dbReference type="InterPro" id="IPR011335">
    <property type="entry name" value="Restrct_endonuc-II-like"/>
</dbReference>
<keyword evidence="5" id="KW-0234">DNA repair</keyword>
<dbReference type="GO" id="GO:0004519">
    <property type="term" value="F:endonuclease activity"/>
    <property type="evidence" value="ECO:0007669"/>
    <property type="project" value="UniProtKB-KW"/>
</dbReference>
<evidence type="ECO:0000256" key="6">
    <source>
        <dbReference type="ARBA" id="ARBA00029466"/>
    </source>
</evidence>
<feature type="region of interest" description="Disordered" evidence="7">
    <location>
        <begin position="140"/>
        <end position="159"/>
    </location>
</feature>
<keyword evidence="4 8" id="KW-0378">Hydrolase</keyword>
<evidence type="ECO:0000256" key="3">
    <source>
        <dbReference type="ARBA" id="ARBA00022763"/>
    </source>
</evidence>
<gene>
    <name evidence="8" type="ORF">F4559_005428</name>
</gene>
<organism evidence="8 9">
    <name type="scientific">Saccharothrix violaceirubra</name>
    <dbReference type="NCBI Taxonomy" id="413306"/>
    <lineage>
        <taxon>Bacteria</taxon>
        <taxon>Bacillati</taxon>
        <taxon>Actinomycetota</taxon>
        <taxon>Actinomycetes</taxon>
        <taxon>Pseudonocardiales</taxon>
        <taxon>Pseudonocardiaceae</taxon>
        <taxon>Saccharothrix</taxon>
    </lineage>
</organism>
<dbReference type="RefSeq" id="WP_184673290.1">
    <property type="nucleotide sequence ID" value="NZ_BAABAI010000041.1"/>
</dbReference>
<keyword evidence="1" id="KW-0540">Nuclease</keyword>
<dbReference type="EC" id="3.1.-.-" evidence="8"/>
<evidence type="ECO:0000256" key="7">
    <source>
        <dbReference type="SAM" id="MobiDB-lite"/>
    </source>
</evidence>
<evidence type="ECO:0000256" key="5">
    <source>
        <dbReference type="ARBA" id="ARBA00023204"/>
    </source>
</evidence>
<comment type="similarity">
    <text evidence="6">Belongs to the Vsr family.</text>
</comment>
<keyword evidence="2 8" id="KW-0255">Endonuclease</keyword>
<comment type="caution">
    <text evidence="8">The sequence shown here is derived from an EMBL/GenBank/DDBJ whole genome shotgun (WGS) entry which is preliminary data.</text>
</comment>
<dbReference type="Gene3D" id="3.40.960.10">
    <property type="entry name" value="VSR Endonuclease"/>
    <property type="match status" value="1"/>
</dbReference>
<keyword evidence="3" id="KW-0227">DNA damage</keyword>
<sequence length="159" mass="18192">MSDHGHVPQLETTAEVRARMSRQRSRDTGIEVALRRELHRLGLRYRVHRRPVKAVRREADVVFGPAKVAVFVDGCFWHGCPTHGTWPKRNGEFWRKKIETNQSRDLNTDRVLEEAGWLAVRVWEHEDPAEAAIRVLAAVGERRKPPTTRHTPGPPAESA</sequence>
<keyword evidence="9" id="KW-1185">Reference proteome</keyword>
<proteinExistence type="inferred from homology"/>
<name>A0A7W7T7N0_9PSEU</name>
<dbReference type="InterPro" id="IPR004603">
    <property type="entry name" value="DNA_mismatch_endonuc_vsr"/>
</dbReference>
<evidence type="ECO:0000313" key="8">
    <source>
        <dbReference type="EMBL" id="MBB4968069.1"/>
    </source>
</evidence>
<dbReference type="EMBL" id="JACHJS010000001">
    <property type="protein sequence ID" value="MBB4968069.1"/>
    <property type="molecule type" value="Genomic_DNA"/>
</dbReference>
<protein>
    <submittedName>
        <fullName evidence="8">DNA mismatch endonuclease (Patch repair protein)</fullName>
        <ecNumber evidence="8">3.1.-.-</ecNumber>
    </submittedName>
</protein>
<evidence type="ECO:0000313" key="9">
    <source>
        <dbReference type="Proteomes" id="UP000542674"/>
    </source>
</evidence>
<reference evidence="8 9" key="1">
    <citation type="submission" date="2020-08" db="EMBL/GenBank/DDBJ databases">
        <title>Sequencing the genomes of 1000 actinobacteria strains.</title>
        <authorList>
            <person name="Klenk H.-P."/>
        </authorList>
    </citation>
    <scope>NUCLEOTIDE SEQUENCE [LARGE SCALE GENOMIC DNA]</scope>
    <source>
        <strain evidence="8 9">DSM 45084</strain>
    </source>
</reference>
<dbReference type="Proteomes" id="UP000542674">
    <property type="component" value="Unassembled WGS sequence"/>
</dbReference>
<dbReference type="Pfam" id="PF03852">
    <property type="entry name" value="Vsr"/>
    <property type="match status" value="1"/>
</dbReference>
<accession>A0A7W7T7N0</accession>
<dbReference type="NCBIfam" id="TIGR00632">
    <property type="entry name" value="vsr"/>
    <property type="match status" value="1"/>
</dbReference>
<dbReference type="GO" id="GO:0006298">
    <property type="term" value="P:mismatch repair"/>
    <property type="evidence" value="ECO:0007669"/>
    <property type="project" value="InterPro"/>
</dbReference>
<evidence type="ECO:0000256" key="2">
    <source>
        <dbReference type="ARBA" id="ARBA00022759"/>
    </source>
</evidence>
<dbReference type="SUPFAM" id="SSF52980">
    <property type="entry name" value="Restriction endonuclease-like"/>
    <property type="match status" value="1"/>
</dbReference>
<dbReference type="GO" id="GO:0016787">
    <property type="term" value="F:hydrolase activity"/>
    <property type="evidence" value="ECO:0007669"/>
    <property type="project" value="UniProtKB-KW"/>
</dbReference>
<dbReference type="AlphaFoldDB" id="A0A7W7T7N0"/>
<evidence type="ECO:0000256" key="4">
    <source>
        <dbReference type="ARBA" id="ARBA00022801"/>
    </source>
</evidence>
<dbReference type="CDD" id="cd00221">
    <property type="entry name" value="Vsr"/>
    <property type="match status" value="1"/>
</dbReference>
<evidence type="ECO:0000256" key="1">
    <source>
        <dbReference type="ARBA" id="ARBA00022722"/>
    </source>
</evidence>